<keyword evidence="3" id="KW-1185">Reference proteome</keyword>
<gene>
    <name evidence="2" type="ORF">PSH88_19380</name>
</gene>
<sequence length="232" mass="25154">MHTPAIADKYQKNGVDVLAVNYRGFGKSEGTPSEQGLYQDAEAMFKHLTQTLKIPAEDVILHGYSMGGPIAAHLASKAQSDGHNVAGLILDRPMPSTSKATRAHYPKIGGIAGHIAKQSAGTLSVEKNVSPELKGTKILLMTDKERLGKQGEQLRDRLLSNGFNVTGTSVNALHVESDVVMESQFGAIKDAFLPILATHPTPPALPRVHRDSPAIREQDEFIKEFGYLKDHI</sequence>
<reference evidence="2 3" key="1">
    <citation type="submission" date="2023-02" db="EMBL/GenBank/DDBJ databases">
        <title>Evolution of Hrp T3SS in non-pathogenic Pseudomonas fluorescens.</title>
        <authorList>
            <person name="Liao K."/>
            <person name="Wei H."/>
            <person name="Gu Y."/>
        </authorList>
    </citation>
    <scope>NUCLEOTIDE SEQUENCE [LARGE SCALE GENOMIC DNA]</scope>
    <source>
        <strain evidence="2 3">FP607</strain>
    </source>
</reference>
<dbReference type="PANTHER" id="PTHR12277">
    <property type="entry name" value="ALPHA/BETA HYDROLASE DOMAIN-CONTAINING PROTEIN"/>
    <property type="match status" value="1"/>
</dbReference>
<dbReference type="GO" id="GO:0016787">
    <property type="term" value="F:hydrolase activity"/>
    <property type="evidence" value="ECO:0007669"/>
    <property type="project" value="UniProtKB-KW"/>
</dbReference>
<dbReference type="Proteomes" id="UP001230768">
    <property type="component" value="Chromosome"/>
</dbReference>
<accession>A0ABY9GLN4</accession>
<dbReference type="PANTHER" id="PTHR12277:SF81">
    <property type="entry name" value="PROTEIN ABHD13"/>
    <property type="match status" value="1"/>
</dbReference>
<organism evidence="2 3">
    <name type="scientific">Pseudomonas wuhanensis</name>
    <dbReference type="NCBI Taxonomy" id="2954098"/>
    <lineage>
        <taxon>Bacteria</taxon>
        <taxon>Pseudomonadati</taxon>
        <taxon>Pseudomonadota</taxon>
        <taxon>Gammaproteobacteria</taxon>
        <taxon>Pseudomonadales</taxon>
        <taxon>Pseudomonadaceae</taxon>
        <taxon>Pseudomonas</taxon>
    </lineage>
</organism>
<dbReference type="InterPro" id="IPR022742">
    <property type="entry name" value="Hydrolase_4"/>
</dbReference>
<feature type="domain" description="Serine aminopeptidase S33" evidence="1">
    <location>
        <begin position="6"/>
        <end position="129"/>
    </location>
</feature>
<dbReference type="Pfam" id="PF12146">
    <property type="entry name" value="Hydrolase_4"/>
    <property type="match status" value="1"/>
</dbReference>
<evidence type="ECO:0000313" key="2">
    <source>
        <dbReference type="EMBL" id="WLI16491.1"/>
    </source>
</evidence>
<dbReference type="SUPFAM" id="SSF53474">
    <property type="entry name" value="alpha/beta-Hydrolases"/>
    <property type="match status" value="1"/>
</dbReference>
<dbReference type="RefSeq" id="WP_305422138.1">
    <property type="nucleotide sequence ID" value="NZ_CP117430.1"/>
</dbReference>
<evidence type="ECO:0000313" key="3">
    <source>
        <dbReference type="Proteomes" id="UP001230768"/>
    </source>
</evidence>
<dbReference type="Gene3D" id="3.40.50.1820">
    <property type="entry name" value="alpha/beta hydrolase"/>
    <property type="match status" value="1"/>
</dbReference>
<protein>
    <submittedName>
        <fullName evidence="2">Alpha/beta fold hydrolase</fullName>
    </submittedName>
</protein>
<name>A0ABY9GLN4_9PSED</name>
<dbReference type="InterPro" id="IPR029058">
    <property type="entry name" value="AB_hydrolase_fold"/>
</dbReference>
<dbReference type="EMBL" id="CP117430">
    <property type="protein sequence ID" value="WLI16491.1"/>
    <property type="molecule type" value="Genomic_DNA"/>
</dbReference>
<keyword evidence="2" id="KW-0378">Hydrolase</keyword>
<evidence type="ECO:0000259" key="1">
    <source>
        <dbReference type="Pfam" id="PF12146"/>
    </source>
</evidence>
<proteinExistence type="predicted"/>